<dbReference type="InterPro" id="IPR052165">
    <property type="entry name" value="Membrane_assoc_protease"/>
</dbReference>
<accession>A0A1J5T1N8</accession>
<gene>
    <name evidence="7" type="ORF">BEU04_02560</name>
</gene>
<protein>
    <recommendedName>
        <fullName evidence="6">NfeD-like C-terminal domain-containing protein</fullName>
    </recommendedName>
</protein>
<organism evidence="7 8">
    <name type="scientific">Marine Group III euryarchaeote CG-Bathy1</name>
    <dbReference type="NCBI Taxonomy" id="1889001"/>
    <lineage>
        <taxon>Archaea</taxon>
        <taxon>Methanobacteriati</taxon>
        <taxon>Thermoplasmatota</taxon>
        <taxon>Thermoplasmata</taxon>
        <taxon>Candidatus Thermoprofundales</taxon>
    </lineage>
</organism>
<keyword evidence="2 5" id="KW-0812">Transmembrane</keyword>
<evidence type="ECO:0000313" key="7">
    <source>
        <dbReference type="EMBL" id="OIR14777.1"/>
    </source>
</evidence>
<feature type="transmembrane region" description="Helical" evidence="5">
    <location>
        <begin position="25"/>
        <end position="44"/>
    </location>
</feature>
<dbReference type="Proteomes" id="UP000183815">
    <property type="component" value="Unassembled WGS sequence"/>
</dbReference>
<comment type="subcellular location">
    <subcellularLocation>
        <location evidence="1">Membrane</location>
        <topology evidence="1">Multi-pass membrane protein</topology>
    </subcellularLocation>
</comment>
<dbReference type="SUPFAM" id="SSF141322">
    <property type="entry name" value="NfeD domain-like"/>
    <property type="match status" value="1"/>
</dbReference>
<dbReference type="InterPro" id="IPR012340">
    <property type="entry name" value="NA-bd_OB-fold"/>
</dbReference>
<feature type="domain" description="NfeD-like C-terminal" evidence="6">
    <location>
        <begin position="116"/>
        <end position="171"/>
    </location>
</feature>
<reference evidence="7 8" key="1">
    <citation type="submission" date="2016-08" db="EMBL/GenBank/DDBJ databases">
        <title>New Insights into Marine Group III Euryarchaeota, from dark to light.</title>
        <authorList>
            <person name="Haro-Moreno J.M."/>
            <person name="Rodriguez-Valera F."/>
            <person name="Lopez-Garcia P."/>
            <person name="Moreira D."/>
            <person name="Martin-Cuadrado A.B."/>
        </authorList>
    </citation>
    <scope>NUCLEOTIDE SEQUENCE [LARGE SCALE GENOMIC DNA]</scope>
    <source>
        <strain evidence="7">CG-Bathy1</strain>
    </source>
</reference>
<evidence type="ECO:0000256" key="2">
    <source>
        <dbReference type="ARBA" id="ARBA00022692"/>
    </source>
</evidence>
<dbReference type="GO" id="GO:0016020">
    <property type="term" value="C:membrane"/>
    <property type="evidence" value="ECO:0007669"/>
    <property type="project" value="UniProtKB-SubCell"/>
</dbReference>
<evidence type="ECO:0000256" key="4">
    <source>
        <dbReference type="ARBA" id="ARBA00023136"/>
    </source>
</evidence>
<dbReference type="Gene3D" id="2.40.50.140">
    <property type="entry name" value="Nucleic acid-binding proteins"/>
    <property type="match status" value="1"/>
</dbReference>
<evidence type="ECO:0000256" key="1">
    <source>
        <dbReference type="ARBA" id="ARBA00004141"/>
    </source>
</evidence>
<name>A0A1J5T1N8_9ARCH</name>
<dbReference type="InterPro" id="IPR002810">
    <property type="entry name" value="NfeD-like_C"/>
</dbReference>
<proteinExistence type="predicted"/>
<dbReference type="AlphaFoldDB" id="A0A1J5T1N8"/>
<evidence type="ECO:0000313" key="8">
    <source>
        <dbReference type="Proteomes" id="UP000183815"/>
    </source>
</evidence>
<comment type="caution">
    <text evidence="7">The sequence shown here is derived from an EMBL/GenBank/DDBJ whole genome shotgun (WGS) entry which is preliminary data.</text>
</comment>
<evidence type="ECO:0000259" key="6">
    <source>
        <dbReference type="Pfam" id="PF01957"/>
    </source>
</evidence>
<dbReference type="EMBL" id="MIYU01000018">
    <property type="protein sequence ID" value="OIR14777.1"/>
    <property type="molecule type" value="Genomic_DNA"/>
</dbReference>
<keyword evidence="3 5" id="KW-1133">Transmembrane helix</keyword>
<dbReference type="PANTHER" id="PTHR33507">
    <property type="entry name" value="INNER MEMBRANE PROTEIN YBBJ"/>
    <property type="match status" value="1"/>
</dbReference>
<sequence length="176" mass="18699">MIRKDKDIIKRQVLIKPRFSQDVELNTVATGIALIVLGFFLLFVEATMPGFLIAVPATVLLVFGLILMVDETIMEGPGGVVLLLVVGIATLVGTLKFYQSLAPPVDPATGGIISHIGKTGKIVKAVNSDDFSGKVKIGVEKVRAISKEGKIKVGTEVEIIDAEGIHVTVVPIKGNE</sequence>
<evidence type="ECO:0000256" key="3">
    <source>
        <dbReference type="ARBA" id="ARBA00022989"/>
    </source>
</evidence>
<dbReference type="Pfam" id="PF01957">
    <property type="entry name" value="NfeD"/>
    <property type="match status" value="1"/>
</dbReference>
<feature type="transmembrane region" description="Helical" evidence="5">
    <location>
        <begin position="80"/>
        <end position="98"/>
    </location>
</feature>
<keyword evidence="4 5" id="KW-0472">Membrane</keyword>
<feature type="transmembrane region" description="Helical" evidence="5">
    <location>
        <begin position="50"/>
        <end position="68"/>
    </location>
</feature>
<evidence type="ECO:0000256" key="5">
    <source>
        <dbReference type="SAM" id="Phobius"/>
    </source>
</evidence>